<feature type="compositionally biased region" description="Low complexity" evidence="1">
    <location>
        <begin position="12"/>
        <end position="30"/>
    </location>
</feature>
<dbReference type="Proteomes" id="UP000095280">
    <property type="component" value="Unplaced"/>
</dbReference>
<organism evidence="2 3">
    <name type="scientific">Macrostomum lignano</name>
    <dbReference type="NCBI Taxonomy" id="282301"/>
    <lineage>
        <taxon>Eukaryota</taxon>
        <taxon>Metazoa</taxon>
        <taxon>Spiralia</taxon>
        <taxon>Lophotrochozoa</taxon>
        <taxon>Platyhelminthes</taxon>
        <taxon>Rhabditophora</taxon>
        <taxon>Macrostomorpha</taxon>
        <taxon>Macrostomida</taxon>
        <taxon>Macrostomidae</taxon>
        <taxon>Macrostomum</taxon>
    </lineage>
</organism>
<dbReference type="AlphaFoldDB" id="A0A1I8FMK0"/>
<accession>A0A1I8FMK0</accession>
<proteinExistence type="predicted"/>
<protein>
    <submittedName>
        <fullName evidence="3">Ovate family protein</fullName>
    </submittedName>
</protein>
<keyword evidence="2" id="KW-1185">Reference proteome</keyword>
<feature type="compositionally biased region" description="Basic and acidic residues" evidence="1">
    <location>
        <begin position="67"/>
        <end position="77"/>
    </location>
</feature>
<evidence type="ECO:0000256" key="1">
    <source>
        <dbReference type="SAM" id="MobiDB-lite"/>
    </source>
</evidence>
<feature type="region of interest" description="Disordered" evidence="1">
    <location>
        <begin position="1"/>
        <end position="37"/>
    </location>
</feature>
<reference evidence="3" key="1">
    <citation type="submission" date="2016-11" db="UniProtKB">
        <authorList>
            <consortium name="WormBaseParasite"/>
        </authorList>
    </citation>
    <scope>IDENTIFICATION</scope>
</reference>
<sequence>ADSVFVGRRVHAAGGSSSSRQRLAQQSDQAGPPSLAETNTKAVVRVITFACLPRIAPGPHSQSAERLVQDPTRDHPQPCRGLTMRITMALSFPRLLSLRSEIKLKAVFGSQPRKKTSMTTSSHDDDLRDIAAGFSRPPAPGAAERRLDDARNWPVLPSFSLLLAAPELPGAEPQLLDDAAVGEQQDAEGQGEQQDAVQQEVHLDAPLAVAGRQRQPHDAVVDGPEHDTAAIRARMAAKSQVLRITRVPRVFVMMERAFSGWITTM</sequence>
<dbReference type="WBParaSite" id="maker-unitig_40963-snap-gene-0.2-mRNA-1">
    <property type="protein sequence ID" value="maker-unitig_40963-snap-gene-0.2-mRNA-1"/>
    <property type="gene ID" value="maker-unitig_40963-snap-gene-0.2"/>
</dbReference>
<name>A0A1I8FMK0_9PLAT</name>
<evidence type="ECO:0000313" key="2">
    <source>
        <dbReference type="Proteomes" id="UP000095280"/>
    </source>
</evidence>
<feature type="region of interest" description="Disordered" evidence="1">
    <location>
        <begin position="58"/>
        <end position="79"/>
    </location>
</feature>
<evidence type="ECO:0000313" key="3">
    <source>
        <dbReference type="WBParaSite" id="maker-unitig_40963-snap-gene-0.2-mRNA-1"/>
    </source>
</evidence>